<dbReference type="Proteomes" id="UP001204953">
    <property type="component" value="Unassembled WGS sequence"/>
</dbReference>
<comment type="similarity">
    <text evidence="2">In the N-terminal section; belongs to the phytochrome family.</text>
</comment>
<evidence type="ECO:0000313" key="17">
    <source>
        <dbReference type="Proteomes" id="UP001204953"/>
    </source>
</evidence>
<evidence type="ECO:0000256" key="5">
    <source>
        <dbReference type="ARBA" id="ARBA00022679"/>
    </source>
</evidence>
<dbReference type="CDD" id="cd00082">
    <property type="entry name" value="HisKA"/>
    <property type="match status" value="1"/>
</dbReference>
<dbReference type="SMART" id="SM00044">
    <property type="entry name" value="CYCc"/>
    <property type="match status" value="1"/>
</dbReference>
<reference evidence="16" key="1">
    <citation type="submission" date="2022-06" db="EMBL/GenBank/DDBJ databases">
        <title>New cyanobacteria of genus Symplocastrum in benthos of Lake Baikal.</title>
        <authorList>
            <person name="Sorokovikova E."/>
            <person name="Tikhonova I."/>
            <person name="Krasnopeev A."/>
            <person name="Evseev P."/>
            <person name="Gladkikh A."/>
            <person name="Belykh O."/>
        </authorList>
    </citation>
    <scope>NUCLEOTIDE SEQUENCE</scope>
    <source>
        <strain evidence="16">BBK-W-15</strain>
    </source>
</reference>
<dbReference type="InterPro" id="IPR004358">
    <property type="entry name" value="Sig_transdc_His_kin-like_C"/>
</dbReference>
<evidence type="ECO:0000256" key="7">
    <source>
        <dbReference type="ARBA" id="ARBA00023012"/>
    </source>
</evidence>
<evidence type="ECO:0000259" key="13">
    <source>
        <dbReference type="PROSITE" id="PS50109"/>
    </source>
</evidence>
<evidence type="ECO:0000256" key="2">
    <source>
        <dbReference type="ARBA" id="ARBA00006402"/>
    </source>
</evidence>
<feature type="coiled-coil region" evidence="11">
    <location>
        <begin position="400"/>
        <end position="434"/>
    </location>
</feature>
<keyword evidence="17" id="KW-1185">Reference proteome</keyword>
<dbReference type="FunFam" id="3.30.565.10:FF:000010">
    <property type="entry name" value="Sensor histidine kinase RcsC"/>
    <property type="match status" value="1"/>
</dbReference>
<feature type="repeat" description="TPR" evidence="10">
    <location>
        <begin position="1075"/>
        <end position="1108"/>
    </location>
</feature>
<dbReference type="SMART" id="SM00448">
    <property type="entry name" value="REC"/>
    <property type="match status" value="1"/>
</dbReference>
<keyword evidence="12" id="KW-0812">Transmembrane</keyword>
<dbReference type="GO" id="GO:0000155">
    <property type="term" value="F:phosphorelay sensor kinase activity"/>
    <property type="evidence" value="ECO:0007669"/>
    <property type="project" value="InterPro"/>
</dbReference>
<gene>
    <name evidence="16" type="ORF">NJ959_00410</name>
</gene>
<feature type="domain" description="Guanylate cyclase" evidence="15">
    <location>
        <begin position="886"/>
        <end position="1012"/>
    </location>
</feature>
<dbReference type="InterPro" id="IPR003594">
    <property type="entry name" value="HATPase_dom"/>
</dbReference>
<dbReference type="InterPro" id="IPR007890">
    <property type="entry name" value="CHASE2"/>
</dbReference>
<dbReference type="RefSeq" id="WP_254009760.1">
    <property type="nucleotide sequence ID" value="NZ_JAMZMM010000002.1"/>
</dbReference>
<dbReference type="Gene3D" id="1.10.287.130">
    <property type="match status" value="1"/>
</dbReference>
<comment type="catalytic activity">
    <reaction evidence="1">
        <text>ATP + protein L-histidine = ADP + protein N-phospho-L-histidine.</text>
        <dbReference type="EC" id="2.7.13.3"/>
    </reaction>
</comment>
<dbReference type="InterPro" id="IPR036097">
    <property type="entry name" value="HisK_dim/P_sf"/>
</dbReference>
<name>A0AAE3GLT2_9CYAN</name>
<dbReference type="PROSITE" id="PS50125">
    <property type="entry name" value="GUANYLATE_CYCLASE_2"/>
    <property type="match status" value="1"/>
</dbReference>
<evidence type="ECO:0000256" key="10">
    <source>
        <dbReference type="PROSITE-ProRule" id="PRU00339"/>
    </source>
</evidence>
<dbReference type="GO" id="GO:0009190">
    <property type="term" value="P:cyclic nucleotide biosynthetic process"/>
    <property type="evidence" value="ECO:0007669"/>
    <property type="project" value="InterPro"/>
</dbReference>
<keyword evidence="6" id="KW-0418">Kinase</keyword>
<keyword evidence="7" id="KW-0902">Two-component regulatory system</keyword>
<keyword evidence="11" id="KW-0175">Coiled coil</keyword>
<dbReference type="CDD" id="cd16922">
    <property type="entry name" value="HATPase_EvgS-ArcB-TorS-like"/>
    <property type="match status" value="1"/>
</dbReference>
<dbReference type="InterPro" id="IPR001054">
    <property type="entry name" value="A/G_cyclase"/>
</dbReference>
<dbReference type="PANTHER" id="PTHR43047">
    <property type="entry name" value="TWO-COMPONENT HISTIDINE PROTEIN KINASE"/>
    <property type="match status" value="1"/>
</dbReference>
<evidence type="ECO:0000256" key="3">
    <source>
        <dbReference type="ARBA" id="ARBA00012438"/>
    </source>
</evidence>
<dbReference type="PRINTS" id="PR00344">
    <property type="entry name" value="BCTRLSENSOR"/>
</dbReference>
<keyword evidence="4 9" id="KW-0597">Phosphoprotein</keyword>
<feature type="domain" description="Response regulatory" evidence="14">
    <location>
        <begin position="729"/>
        <end position="846"/>
    </location>
</feature>
<dbReference type="InterPro" id="IPR036890">
    <property type="entry name" value="HATPase_C_sf"/>
</dbReference>
<dbReference type="Gene3D" id="3.30.70.1230">
    <property type="entry name" value="Nucleotide cyclase"/>
    <property type="match status" value="1"/>
</dbReference>
<dbReference type="AlphaFoldDB" id="A0AAE3GLT2"/>
<dbReference type="InterPro" id="IPR001789">
    <property type="entry name" value="Sig_transdc_resp-reg_receiver"/>
</dbReference>
<comment type="caution">
    <text evidence="16">The sequence shown here is derived from an EMBL/GenBank/DDBJ whole genome shotgun (WGS) entry which is preliminary data.</text>
</comment>
<feature type="domain" description="Histidine kinase" evidence="13">
    <location>
        <begin position="434"/>
        <end position="682"/>
    </location>
</feature>
<dbReference type="SMART" id="SM00387">
    <property type="entry name" value="HATPase_c"/>
    <property type="match status" value="1"/>
</dbReference>
<feature type="transmembrane region" description="Helical" evidence="12">
    <location>
        <begin position="351"/>
        <end position="375"/>
    </location>
</feature>
<organism evidence="16 17">
    <name type="scientific">Limnofasciculus baicalensis BBK-W-15</name>
    <dbReference type="NCBI Taxonomy" id="2699891"/>
    <lineage>
        <taxon>Bacteria</taxon>
        <taxon>Bacillati</taxon>
        <taxon>Cyanobacteriota</taxon>
        <taxon>Cyanophyceae</taxon>
        <taxon>Coleofasciculales</taxon>
        <taxon>Coleofasciculaceae</taxon>
        <taxon>Limnofasciculus</taxon>
        <taxon>Limnofasciculus baicalensis</taxon>
    </lineage>
</organism>
<proteinExistence type="inferred from homology"/>
<dbReference type="SMART" id="SM01080">
    <property type="entry name" value="CHASE2"/>
    <property type="match status" value="1"/>
</dbReference>
<feature type="transmembrane region" description="Helical" evidence="12">
    <location>
        <begin position="16"/>
        <end position="38"/>
    </location>
</feature>
<dbReference type="Pfam" id="PF00072">
    <property type="entry name" value="Response_reg"/>
    <property type="match status" value="1"/>
</dbReference>
<dbReference type="SUPFAM" id="SSF55874">
    <property type="entry name" value="ATPase domain of HSP90 chaperone/DNA topoisomerase II/histidine kinase"/>
    <property type="match status" value="1"/>
</dbReference>
<keyword evidence="12" id="KW-1133">Transmembrane helix</keyword>
<dbReference type="SMART" id="SM00388">
    <property type="entry name" value="HisKA"/>
    <property type="match status" value="1"/>
</dbReference>
<feature type="transmembrane region" description="Helical" evidence="12">
    <location>
        <begin position="324"/>
        <end position="344"/>
    </location>
</feature>
<dbReference type="EC" id="2.7.13.3" evidence="3"/>
<evidence type="ECO:0000256" key="9">
    <source>
        <dbReference type="PROSITE-ProRule" id="PRU00169"/>
    </source>
</evidence>
<dbReference type="GO" id="GO:0009927">
    <property type="term" value="F:histidine phosphotransfer kinase activity"/>
    <property type="evidence" value="ECO:0007669"/>
    <property type="project" value="TreeGrafter"/>
</dbReference>
<evidence type="ECO:0000259" key="15">
    <source>
        <dbReference type="PROSITE" id="PS50125"/>
    </source>
</evidence>
<evidence type="ECO:0000256" key="8">
    <source>
        <dbReference type="ARBA" id="ARBA00074306"/>
    </source>
</evidence>
<dbReference type="InterPro" id="IPR019734">
    <property type="entry name" value="TPR_rpt"/>
</dbReference>
<dbReference type="GO" id="GO:0005886">
    <property type="term" value="C:plasma membrane"/>
    <property type="evidence" value="ECO:0007669"/>
    <property type="project" value="TreeGrafter"/>
</dbReference>
<dbReference type="InterPro" id="IPR011006">
    <property type="entry name" value="CheY-like_superfamily"/>
</dbReference>
<evidence type="ECO:0000256" key="6">
    <source>
        <dbReference type="ARBA" id="ARBA00022777"/>
    </source>
</evidence>
<keyword evidence="5" id="KW-0808">Transferase</keyword>
<dbReference type="InterPro" id="IPR003661">
    <property type="entry name" value="HisK_dim/P_dom"/>
</dbReference>
<dbReference type="PROSITE" id="PS50109">
    <property type="entry name" value="HIS_KIN"/>
    <property type="match status" value="1"/>
</dbReference>
<dbReference type="Pfam" id="PF00211">
    <property type="entry name" value="Guanylate_cyc"/>
    <property type="match status" value="1"/>
</dbReference>
<feature type="modified residue" description="4-aspartylphosphate" evidence="9">
    <location>
        <position position="779"/>
    </location>
</feature>
<protein>
    <recommendedName>
        <fullName evidence="8">Circadian input-output histidine kinase CikA</fullName>
        <ecNumber evidence="3">2.7.13.3</ecNumber>
    </recommendedName>
</protein>
<dbReference type="PANTHER" id="PTHR43047:SF72">
    <property type="entry name" value="OSMOSENSING HISTIDINE PROTEIN KINASE SLN1"/>
    <property type="match status" value="1"/>
</dbReference>
<dbReference type="EMBL" id="JAMZMM010000002">
    <property type="protein sequence ID" value="MCP2726940.1"/>
    <property type="molecule type" value="Genomic_DNA"/>
</dbReference>
<evidence type="ECO:0000256" key="1">
    <source>
        <dbReference type="ARBA" id="ARBA00000085"/>
    </source>
</evidence>
<keyword evidence="12" id="KW-0472">Membrane</keyword>
<dbReference type="SUPFAM" id="SSF52172">
    <property type="entry name" value="CheY-like"/>
    <property type="match status" value="1"/>
</dbReference>
<evidence type="ECO:0000313" key="16">
    <source>
        <dbReference type="EMBL" id="MCP2726940.1"/>
    </source>
</evidence>
<sequence>MWKKIHKQIQRWRNPLIIASSVAGSVIAGSMVGIFNLLEFSVRDQLFRLRPTESLDKRIVIVTIDESDIHYVKRWPMSDEFMAQILGNIKAQKPRSIAIDIYRDIPVEPGHQALIELFKSTPNLIGIEKIAEPAIAPPPTLEKLGQVAANDLVLDPDGKIRRALVILRKKDGTMREGLGIKLALMYLEKEKIKLQVIDDKKQIYGLGKAVFVPLTGKEGEYSEKDTGGYQILLNYRGGLPKFPTISMTDVLENRIPPELMRDRIVFFGPKAPSLNDSYQTPYSSTLRTTTVLIPGVVIHANIASQVLSAALENRPMLRASIKPLNWLLILFWSGYSTTLGVLYVRHRWVSLAGIFIAVGIIFIGGYIALLAGWLIPVFTPLVAVIAGGVIGIGTTLWSNLKLSYQQLEDYAQTLENKNQELQQLDKLKDEFLANTSHELRTPLNGIIGIAESMVDGATGKLTEIQIQNLGMISQCGHRLSNLVNDILDFSKLQHKNIELYQKPVNISSLIQVVLNINKTIIENKNIQLINTVSQTFVPAYVDESRLEQILYNLIGNAIKFTENGKIEISAKLVHNNSSLVIQQNTSINNQQPTTNNQQLTTNNQQQIAITISDSGIGIPNDRIDRIFESFEQGDGSTARKYGGTGLGLTITKQLIELHGGKIWVESEVGIGSKFTFTLPIADNPVADTPTSPTVSTIRKPVSQLDISSQNIDDNDRTVTNNSVGDVKFHILIVDDEPVNLQVLNNILSVKNYKVTQASNGKEALAILAREQPIDIILLDVMMPNMSGYEMCAKVRKKHPPQELPIVMLTAKNQVDDLVMGFQLGANDYIAKPFAKDELLMRVNTHLKLSKITNAYEKFVPHEYLSFLSRDSIIDVKLGDNVSKEMAIMFSDIRSFTNLSETMTPQDVFNFVNAYLRRMSPEIDRNNGLIVKYMGDGMMVVFPNGADDAVAAGIGKLEKVRDYNQYREKVGYQPIKIGIGIHLGYIMVGIVGAANRMQSDALSDTINLTARLEGLTKFYGVSLLISGQVWEKLSNRDSYQIRFIDKAIVKGKNQPISVYEVLDAEVEEVRDLKLKTQPDFQQGIEYYRLGEFGQAQDYFERVLAVNSQDKTAALYLERIQELMKQGTLDGWEGIWRFTEK</sequence>
<dbReference type="SUPFAM" id="SSF47384">
    <property type="entry name" value="Homodimeric domain of signal transducing histidine kinase"/>
    <property type="match status" value="1"/>
</dbReference>
<dbReference type="CDD" id="cd07302">
    <property type="entry name" value="CHD"/>
    <property type="match status" value="1"/>
</dbReference>
<dbReference type="GO" id="GO:0004016">
    <property type="term" value="F:adenylate cyclase activity"/>
    <property type="evidence" value="ECO:0007669"/>
    <property type="project" value="UniProtKB-ARBA"/>
</dbReference>
<dbReference type="Gene3D" id="3.30.565.10">
    <property type="entry name" value="Histidine kinase-like ATPase, C-terminal domain"/>
    <property type="match status" value="1"/>
</dbReference>
<evidence type="ECO:0000259" key="14">
    <source>
        <dbReference type="PROSITE" id="PS50110"/>
    </source>
</evidence>
<dbReference type="PROSITE" id="PS50005">
    <property type="entry name" value="TPR"/>
    <property type="match status" value="1"/>
</dbReference>
<dbReference type="InterPro" id="IPR029787">
    <property type="entry name" value="Nucleotide_cyclase"/>
</dbReference>
<dbReference type="Pfam" id="PF05226">
    <property type="entry name" value="CHASE2"/>
    <property type="match status" value="1"/>
</dbReference>
<dbReference type="Pfam" id="PF00512">
    <property type="entry name" value="HisKA"/>
    <property type="match status" value="1"/>
</dbReference>
<keyword evidence="10" id="KW-0802">TPR repeat</keyword>
<dbReference type="InterPro" id="IPR005467">
    <property type="entry name" value="His_kinase_dom"/>
</dbReference>
<feature type="transmembrane region" description="Helical" evidence="12">
    <location>
        <begin position="381"/>
        <end position="400"/>
    </location>
</feature>
<dbReference type="PROSITE" id="PS50110">
    <property type="entry name" value="RESPONSE_REGULATORY"/>
    <property type="match status" value="1"/>
</dbReference>
<evidence type="ECO:0000256" key="11">
    <source>
        <dbReference type="SAM" id="Coils"/>
    </source>
</evidence>
<evidence type="ECO:0000256" key="4">
    <source>
        <dbReference type="ARBA" id="ARBA00022553"/>
    </source>
</evidence>
<dbReference type="Pfam" id="PF02518">
    <property type="entry name" value="HATPase_c"/>
    <property type="match status" value="1"/>
</dbReference>
<accession>A0AAE3GLT2</accession>
<dbReference type="Gene3D" id="3.40.50.2300">
    <property type="match status" value="1"/>
</dbReference>
<dbReference type="SUPFAM" id="SSF55073">
    <property type="entry name" value="Nucleotide cyclase"/>
    <property type="match status" value="1"/>
</dbReference>
<evidence type="ECO:0000256" key="12">
    <source>
        <dbReference type="SAM" id="Phobius"/>
    </source>
</evidence>